<dbReference type="SUPFAM" id="SSF56047">
    <property type="entry name" value="Ribosomal protein S8"/>
    <property type="match status" value="1"/>
</dbReference>
<keyword evidence="4 7" id="KW-0689">Ribosomal protein</keyword>
<evidence type="ECO:0000256" key="1">
    <source>
        <dbReference type="ARBA" id="ARBA00006471"/>
    </source>
</evidence>
<dbReference type="PANTHER" id="PTHR11758">
    <property type="entry name" value="40S RIBOSOMAL PROTEIN S15A"/>
    <property type="match status" value="1"/>
</dbReference>
<dbReference type="Gene3D" id="3.30.1490.10">
    <property type="match status" value="1"/>
</dbReference>
<comment type="function">
    <text evidence="7">One of the primary rRNA binding proteins, it binds directly to 16S rRNA central domain where it helps coordinate assembly of the platform of the 30S subunit.</text>
</comment>
<evidence type="ECO:0000256" key="8">
    <source>
        <dbReference type="RuleBase" id="RU003660"/>
    </source>
</evidence>
<accession>A0A0H4TCY8</accession>
<dbReference type="GO" id="GO:1990904">
    <property type="term" value="C:ribonucleoprotein complex"/>
    <property type="evidence" value="ECO:0007669"/>
    <property type="project" value="UniProtKB-KW"/>
</dbReference>
<sequence length="134" mass="15053">MGGVITDSIADMLTRLRNANAARHDHVLIPASRMKMEIAKILKTEGFIADYQIVDRPPQSQLRLQLRYGPKRTQILTGIRRVSRPGLRIYRKRAEVPQVRGGLGVAILSTSRGIMTDKDARRLSVGGEVICYVW</sequence>
<evidence type="ECO:0000256" key="7">
    <source>
        <dbReference type="HAMAP-Rule" id="MF_01302"/>
    </source>
</evidence>
<dbReference type="GO" id="GO:0006412">
    <property type="term" value="P:translation"/>
    <property type="evidence" value="ECO:0007669"/>
    <property type="project" value="UniProtKB-UniRule"/>
</dbReference>
<dbReference type="GO" id="GO:0003735">
    <property type="term" value="F:structural constituent of ribosome"/>
    <property type="evidence" value="ECO:0007669"/>
    <property type="project" value="InterPro"/>
</dbReference>
<dbReference type="HAMAP" id="MF_01302_B">
    <property type="entry name" value="Ribosomal_uS8_B"/>
    <property type="match status" value="1"/>
</dbReference>
<reference evidence="9" key="1">
    <citation type="journal article" date="2015" name="ISME J.">
        <title>Aquifer environment selects for microbial species cohorts in sediment and groundwater.</title>
        <authorList>
            <person name="Hug L.A."/>
            <person name="Thomas B.C."/>
            <person name="Brown C.T."/>
            <person name="Frischkorn K.R."/>
            <person name="Williams K.H."/>
            <person name="Tringe S.G."/>
            <person name="Banfield J.F."/>
        </authorList>
    </citation>
    <scope>NUCLEOTIDE SEQUENCE</scope>
</reference>
<keyword evidence="5 7" id="KW-0687">Ribonucleoprotein</keyword>
<comment type="subunit">
    <text evidence="7">Part of the 30S ribosomal subunit. Contacts proteins S5 and S12.</text>
</comment>
<proteinExistence type="inferred from homology"/>
<dbReference type="InterPro" id="IPR000630">
    <property type="entry name" value="Ribosomal_uS8"/>
</dbReference>
<evidence type="ECO:0000256" key="4">
    <source>
        <dbReference type="ARBA" id="ARBA00022980"/>
    </source>
</evidence>
<dbReference type="Gene3D" id="3.30.1370.30">
    <property type="match status" value="1"/>
</dbReference>
<gene>
    <name evidence="7 9" type="primary">rpsH</name>
</gene>
<evidence type="ECO:0000256" key="6">
    <source>
        <dbReference type="ARBA" id="ARBA00035258"/>
    </source>
</evidence>
<evidence type="ECO:0000256" key="3">
    <source>
        <dbReference type="ARBA" id="ARBA00022884"/>
    </source>
</evidence>
<dbReference type="FunFam" id="3.30.1490.10:FF:000001">
    <property type="entry name" value="30S ribosomal protein S8"/>
    <property type="match status" value="1"/>
</dbReference>
<dbReference type="InterPro" id="IPR047863">
    <property type="entry name" value="Ribosomal_uS8_CS"/>
</dbReference>
<evidence type="ECO:0000256" key="2">
    <source>
        <dbReference type="ARBA" id="ARBA00022730"/>
    </source>
</evidence>
<dbReference type="PROSITE" id="PS00053">
    <property type="entry name" value="RIBOSOMAL_S8"/>
    <property type="match status" value="1"/>
</dbReference>
<dbReference type="InterPro" id="IPR035987">
    <property type="entry name" value="Ribosomal_uS8_sf"/>
</dbReference>
<dbReference type="GO" id="GO:0005840">
    <property type="term" value="C:ribosome"/>
    <property type="evidence" value="ECO:0007669"/>
    <property type="project" value="UniProtKB-KW"/>
</dbReference>
<name>A0A0H4TCY8_9BACT</name>
<evidence type="ECO:0000256" key="5">
    <source>
        <dbReference type="ARBA" id="ARBA00023274"/>
    </source>
</evidence>
<dbReference type="EMBL" id="KT007048">
    <property type="protein sequence ID" value="AKQ04765.1"/>
    <property type="molecule type" value="Genomic_DNA"/>
</dbReference>
<keyword evidence="3 7" id="KW-0694">RNA-binding</keyword>
<dbReference type="NCBIfam" id="NF001109">
    <property type="entry name" value="PRK00136.1"/>
    <property type="match status" value="1"/>
</dbReference>
<dbReference type="Pfam" id="PF00410">
    <property type="entry name" value="Ribosomal_S8"/>
    <property type="match status" value="1"/>
</dbReference>
<dbReference type="GO" id="GO:0005737">
    <property type="term" value="C:cytoplasm"/>
    <property type="evidence" value="ECO:0007669"/>
    <property type="project" value="UniProtKB-ARBA"/>
</dbReference>
<comment type="similarity">
    <text evidence="1 7 8">Belongs to the universal ribosomal protein uS8 family.</text>
</comment>
<dbReference type="FunFam" id="3.30.1370.30:FF:000002">
    <property type="entry name" value="30S ribosomal protein S8"/>
    <property type="match status" value="1"/>
</dbReference>
<keyword evidence="2 7" id="KW-0699">rRNA-binding</keyword>
<protein>
    <recommendedName>
        <fullName evidence="6 7">Small ribosomal subunit protein uS8</fullName>
    </recommendedName>
</protein>
<dbReference type="AlphaFoldDB" id="A0A0H4TCY8"/>
<organism evidence="9">
    <name type="scientific">uncultured bacterium Rifle_16ft_4_minimus_7469</name>
    <dbReference type="NCBI Taxonomy" id="1665162"/>
    <lineage>
        <taxon>Bacteria</taxon>
        <taxon>environmental samples</taxon>
    </lineage>
</organism>
<dbReference type="GO" id="GO:0019843">
    <property type="term" value="F:rRNA binding"/>
    <property type="evidence" value="ECO:0007669"/>
    <property type="project" value="UniProtKB-UniRule"/>
</dbReference>
<evidence type="ECO:0000313" key="9">
    <source>
        <dbReference type="EMBL" id="AKQ04765.1"/>
    </source>
</evidence>